<dbReference type="Gene3D" id="3.40.50.2000">
    <property type="entry name" value="Glycogen Phosphorylase B"/>
    <property type="match status" value="2"/>
</dbReference>
<dbReference type="Pfam" id="PF13439">
    <property type="entry name" value="Glyco_transf_4"/>
    <property type="match status" value="1"/>
</dbReference>
<accession>A0A0P0Z1S5</accession>
<dbReference type="SUPFAM" id="SSF53756">
    <property type="entry name" value="UDP-Glycosyltransferase/glycogen phosphorylase"/>
    <property type="match status" value="1"/>
</dbReference>
<keyword evidence="2" id="KW-0378">Hydrolase</keyword>
<dbReference type="CDD" id="cd03814">
    <property type="entry name" value="GT4-like"/>
    <property type="match status" value="1"/>
</dbReference>
<feature type="domain" description="Glycosyltransferase subfamily 4-like N-terminal" evidence="1">
    <location>
        <begin position="14"/>
        <end position="165"/>
    </location>
</feature>
<dbReference type="GO" id="GO:0016787">
    <property type="term" value="F:hydrolase activity"/>
    <property type="evidence" value="ECO:0007669"/>
    <property type="project" value="UniProtKB-KW"/>
</dbReference>
<sequence length="353" mass="38609">MRILISTDAWHPQINGVVRVLDMTASLLRAGGDEVMVVEPSMFPTVPAPGYSEVRLAVMPGRRLAGMIEAFRPDAIHIPVEGTIGLATRRYCLRRGLPFTTSFHTRFGDYIEKRIGHGVNLAYALQRRFHNAGNALMVQTPTLERQLAERGFRNMTRWGRAVDLAAFTPCREDPAFDKDFLNLPRPIFLYLGRVSAEKNIEAFLDLDLPGSKLVVGDGPQLPQLKARYPGVHFTGYRTGHDLARHFSAADVFVFPSRFETFGLVVLESLACGTPVAALPVAGPADIVGDAPVAVLSEDLRTAALAALHIDRAACRAHAESFSWDECTAEFRANLLTIPPVVWNLGAAPGRSAA</sequence>
<dbReference type="Pfam" id="PF13692">
    <property type="entry name" value="Glyco_trans_1_4"/>
    <property type="match status" value="1"/>
</dbReference>
<reference evidence="2" key="1">
    <citation type="journal article" date="2015" name="Proc. Natl. Acad. Sci. U.S.A.">
        <title>Bacterial clade with the ribosomal RNA operon on a small plasmid rather than the chromosome.</title>
        <authorList>
            <person name="Anda M."/>
            <person name="Ohtsubo Y."/>
            <person name="Okubo T."/>
            <person name="Sugawara M."/>
            <person name="Nagata Y."/>
            <person name="Tsuda M."/>
            <person name="Minamisawa K."/>
            <person name="Mitsui H."/>
        </authorList>
    </citation>
    <scope>NUCLEOTIDE SEQUENCE</scope>
    <source>
        <strain evidence="2">JCM 14755</strain>
    </source>
</reference>
<dbReference type="OrthoDB" id="9802525at2"/>
<organism evidence="2">
    <name type="scientific">Aureimonas frigidaquae</name>
    <dbReference type="NCBI Taxonomy" id="424757"/>
    <lineage>
        <taxon>Bacteria</taxon>
        <taxon>Pseudomonadati</taxon>
        <taxon>Pseudomonadota</taxon>
        <taxon>Alphaproteobacteria</taxon>
        <taxon>Hyphomicrobiales</taxon>
        <taxon>Aurantimonadaceae</taxon>
        <taxon>Aureimonas</taxon>
    </lineage>
</organism>
<evidence type="ECO:0000259" key="1">
    <source>
        <dbReference type="Pfam" id="PF13439"/>
    </source>
</evidence>
<name>A0A0P0Z1S5_9HYPH</name>
<dbReference type="EMBL" id="LC066375">
    <property type="protein sequence ID" value="BAT27634.1"/>
    <property type="molecule type" value="Genomic_DNA"/>
</dbReference>
<evidence type="ECO:0000313" key="2">
    <source>
        <dbReference type="EMBL" id="BAT27634.1"/>
    </source>
</evidence>
<dbReference type="InterPro" id="IPR028098">
    <property type="entry name" value="Glyco_trans_4-like_N"/>
</dbReference>
<dbReference type="RefSeq" id="WP_062226678.1">
    <property type="nucleotide sequence ID" value="NZ_BBWR01000003.1"/>
</dbReference>
<dbReference type="GO" id="GO:0016757">
    <property type="term" value="F:glycosyltransferase activity"/>
    <property type="evidence" value="ECO:0007669"/>
    <property type="project" value="TreeGrafter"/>
</dbReference>
<dbReference type="PANTHER" id="PTHR45947:SF3">
    <property type="entry name" value="SULFOQUINOVOSYL TRANSFERASE SQD2"/>
    <property type="match status" value="1"/>
</dbReference>
<dbReference type="InterPro" id="IPR050194">
    <property type="entry name" value="Glycosyltransferase_grp1"/>
</dbReference>
<protein>
    <submittedName>
        <fullName evidence="2">Glycoside hydrolase family protein</fullName>
    </submittedName>
</protein>
<proteinExistence type="predicted"/>
<dbReference type="PANTHER" id="PTHR45947">
    <property type="entry name" value="SULFOQUINOVOSYL TRANSFERASE SQD2"/>
    <property type="match status" value="1"/>
</dbReference>
<dbReference type="AlphaFoldDB" id="A0A0P0Z1S5"/>